<dbReference type="Gene3D" id="3.40.50.1820">
    <property type="entry name" value="alpha/beta hydrolase"/>
    <property type="match status" value="1"/>
</dbReference>
<dbReference type="InterPro" id="IPR029058">
    <property type="entry name" value="AB_hydrolase_fold"/>
</dbReference>
<gene>
    <name evidence="2" type="ORF">FC89_GL002283</name>
</gene>
<name>A0A0R1VGL6_9LACO</name>
<proteinExistence type="predicted"/>
<dbReference type="SUPFAM" id="SSF53474">
    <property type="entry name" value="alpha/beta-Hydrolases"/>
    <property type="match status" value="1"/>
</dbReference>
<reference evidence="2 3" key="1">
    <citation type="journal article" date="2015" name="Genome Announc.">
        <title>Expanding the biotechnology potential of lactobacilli through comparative genomics of 213 strains and associated genera.</title>
        <authorList>
            <person name="Sun Z."/>
            <person name="Harris H.M."/>
            <person name="McCann A."/>
            <person name="Guo C."/>
            <person name="Argimon S."/>
            <person name="Zhang W."/>
            <person name="Yang X."/>
            <person name="Jeffery I.B."/>
            <person name="Cooney J.C."/>
            <person name="Kagawa T.F."/>
            <person name="Liu W."/>
            <person name="Song Y."/>
            <person name="Salvetti E."/>
            <person name="Wrobel A."/>
            <person name="Rasinkangas P."/>
            <person name="Parkhill J."/>
            <person name="Rea M.C."/>
            <person name="O'Sullivan O."/>
            <person name="Ritari J."/>
            <person name="Douillard F.P."/>
            <person name="Paul Ross R."/>
            <person name="Yang R."/>
            <person name="Briner A.E."/>
            <person name="Felis G.E."/>
            <person name="de Vos W.M."/>
            <person name="Barrangou R."/>
            <person name="Klaenhammer T.R."/>
            <person name="Caufield P.W."/>
            <person name="Cui Y."/>
            <person name="Zhang H."/>
            <person name="O'Toole P.W."/>
        </authorList>
    </citation>
    <scope>NUCLEOTIDE SEQUENCE [LARGE SCALE GENOMIC DNA]</scope>
    <source>
        <strain evidence="2 3">DSM 18630</strain>
    </source>
</reference>
<feature type="domain" description="AB hydrolase-1" evidence="1">
    <location>
        <begin position="16"/>
        <end position="248"/>
    </location>
</feature>
<dbReference type="AlphaFoldDB" id="A0A0R1VGL6"/>
<keyword evidence="3" id="KW-1185">Reference proteome</keyword>
<dbReference type="InterPro" id="IPR000073">
    <property type="entry name" value="AB_hydrolase_1"/>
</dbReference>
<dbReference type="STRING" id="1423750.FC89_GL002283"/>
<dbReference type="Proteomes" id="UP000051451">
    <property type="component" value="Unassembled WGS sequence"/>
</dbReference>
<dbReference type="EMBL" id="AZGB01000027">
    <property type="protein sequence ID" value="KRM04594.1"/>
    <property type="molecule type" value="Genomic_DNA"/>
</dbReference>
<dbReference type="RefSeq" id="WP_057872635.1">
    <property type="nucleotide sequence ID" value="NZ_AZGB01000027.1"/>
</dbReference>
<evidence type="ECO:0000313" key="3">
    <source>
        <dbReference type="Proteomes" id="UP000051451"/>
    </source>
</evidence>
<dbReference type="Pfam" id="PF00561">
    <property type="entry name" value="Abhydrolase_1"/>
    <property type="match status" value="1"/>
</dbReference>
<organism evidence="2 3">
    <name type="scientific">Liquorilactobacillus ghanensis DSM 18630</name>
    <dbReference type="NCBI Taxonomy" id="1423750"/>
    <lineage>
        <taxon>Bacteria</taxon>
        <taxon>Bacillati</taxon>
        <taxon>Bacillota</taxon>
        <taxon>Bacilli</taxon>
        <taxon>Lactobacillales</taxon>
        <taxon>Lactobacillaceae</taxon>
        <taxon>Liquorilactobacillus</taxon>
    </lineage>
</organism>
<dbReference type="PATRIC" id="fig|1423750.3.peg.2322"/>
<protein>
    <recommendedName>
        <fullName evidence="1">AB hydrolase-1 domain-containing protein</fullName>
    </recommendedName>
</protein>
<comment type="caution">
    <text evidence="2">The sequence shown here is derived from an EMBL/GenBank/DDBJ whole genome shotgun (WGS) entry which is preliminary data.</text>
</comment>
<dbReference type="GeneID" id="98319940"/>
<dbReference type="PRINTS" id="PR00111">
    <property type="entry name" value="ABHYDROLASE"/>
</dbReference>
<dbReference type="OrthoDB" id="9805423at2"/>
<dbReference type="PANTHER" id="PTHR43798:SF6">
    <property type="entry name" value="HYDROLASE, PUTATIVE (AFU_ORTHOLOGUE AFUA_4G13070)-RELATED"/>
    <property type="match status" value="1"/>
</dbReference>
<evidence type="ECO:0000259" key="1">
    <source>
        <dbReference type="Pfam" id="PF00561"/>
    </source>
</evidence>
<accession>A0A0R1VGL6</accession>
<dbReference type="InterPro" id="IPR050266">
    <property type="entry name" value="AB_hydrolase_sf"/>
</dbReference>
<evidence type="ECO:0000313" key="2">
    <source>
        <dbReference type="EMBL" id="KRM04594.1"/>
    </source>
</evidence>
<dbReference type="PANTHER" id="PTHR43798">
    <property type="entry name" value="MONOACYLGLYCEROL LIPASE"/>
    <property type="match status" value="1"/>
</dbReference>
<sequence length="275" mass="30899">MTNKKVFVQKIGSGFPILMLHGFPLDYHSLLPLENCFSQQSAWKRIYIDLPGMGQSQGGFQIKSATDVLNALVEFIHQEFGEQPFAIVGYSFGGYLASALTEKFGHQIKSLFLLAPETVAENSDRTLPAKHIYQISDLPQSATKDEITAYKVTATIESTENFNLFKKYILPGLMSNGKNPLLKYLSENPQLPKEPDQYLNKYCLPTTIVVGKNDNMVGYEDSFALYKTLTNAAYISLPMAGHTLHLDQPQLINCLFNTWLTNLEKLISINKKSKF</sequence>